<gene>
    <name evidence="2" type="ORF">V5R04_04230</name>
</gene>
<accession>A0AAU7DZN8</accession>
<feature type="domain" description="DUF2241" evidence="1">
    <location>
        <begin position="3"/>
        <end position="69"/>
    </location>
</feature>
<dbReference type="InterPro" id="IPR018717">
    <property type="entry name" value="DUF2241"/>
</dbReference>
<evidence type="ECO:0000259" key="1">
    <source>
        <dbReference type="Pfam" id="PF10000"/>
    </source>
</evidence>
<dbReference type="InterPro" id="IPR045865">
    <property type="entry name" value="ACT-like_dom_sf"/>
</dbReference>
<name>A0AAU7DZN8_9MICO</name>
<dbReference type="SUPFAM" id="SSF55021">
    <property type="entry name" value="ACT-like"/>
    <property type="match status" value="2"/>
</dbReference>
<protein>
    <submittedName>
        <fullName evidence="2">ACT domain-containing protein</fullName>
    </submittedName>
</protein>
<reference evidence="2" key="1">
    <citation type="submission" date="2024-02" db="EMBL/GenBank/DDBJ databases">
        <title>Tomenella chthoni gen. nov. sp. nov., a member of the family Jonesiaceae isolated from bat guano.</title>
        <authorList>
            <person name="Miller S.L."/>
            <person name="King J."/>
            <person name="Sankaranarayanan K."/>
            <person name="Lawson P.A."/>
        </authorList>
    </citation>
    <scope>NUCLEOTIDE SEQUENCE</scope>
    <source>
        <strain evidence="2">BS-20</strain>
    </source>
</reference>
<organism evidence="2">
    <name type="scientific">Jonesiaceae bacterium BS-20</name>
    <dbReference type="NCBI Taxonomy" id="3120821"/>
    <lineage>
        <taxon>Bacteria</taxon>
        <taxon>Bacillati</taxon>
        <taxon>Actinomycetota</taxon>
        <taxon>Actinomycetes</taxon>
        <taxon>Micrococcales</taxon>
        <taxon>Jonesiaceae</taxon>
    </lineage>
</organism>
<evidence type="ECO:0000313" key="2">
    <source>
        <dbReference type="EMBL" id="XBH22438.1"/>
    </source>
</evidence>
<dbReference type="PANTHER" id="PTHR39199:SF1">
    <property type="entry name" value="BLR5128 PROTEIN"/>
    <property type="match status" value="1"/>
</dbReference>
<dbReference type="Pfam" id="PF10000">
    <property type="entry name" value="ACT_3"/>
    <property type="match status" value="1"/>
</dbReference>
<dbReference type="AlphaFoldDB" id="A0AAU7DZN8"/>
<dbReference type="Gene3D" id="3.30.2130.10">
    <property type="entry name" value="VC0802-like"/>
    <property type="match status" value="1"/>
</dbReference>
<dbReference type="EMBL" id="CP146203">
    <property type="protein sequence ID" value="XBH22438.1"/>
    <property type="molecule type" value="Genomic_DNA"/>
</dbReference>
<dbReference type="PANTHER" id="PTHR39199">
    <property type="entry name" value="BLR5128 PROTEIN"/>
    <property type="match status" value="1"/>
</dbReference>
<sequence length="134" mass="14382">MTTGSTDLAQMLATLEATARPDTYVYTVVEPDHPVLVVAQVTVQEERGLTAVIRKQDAQTHNLDYEFECAWLTLTVHSSLEAVGLTAAFSAALGNAGISCNVIAGFYHDHLLVPVADKDRALAVLAELRISSTV</sequence>
<proteinExistence type="predicted"/>